<name>H1KS25_METEX</name>
<reference evidence="1 2" key="1">
    <citation type="submission" date="2011-09" db="EMBL/GenBank/DDBJ databases">
        <title>The draft genome of Methylobacterium extorquens DSM 13060.</title>
        <authorList>
            <consortium name="US DOE Joint Genome Institute (JGI-PGF)"/>
            <person name="Lucas S."/>
            <person name="Han J."/>
            <person name="Lapidus A."/>
            <person name="Cheng J.-F."/>
            <person name="Goodwin L."/>
            <person name="Pitluck S."/>
            <person name="Peters L."/>
            <person name="Land M.L."/>
            <person name="Hauser L."/>
            <person name="Koskimaki J."/>
            <person name="Halonen O."/>
            <person name="Pirttila A."/>
            <person name="Frank C."/>
            <person name="Woyke T.J."/>
        </authorList>
    </citation>
    <scope>NUCLEOTIDE SEQUENCE [LARGE SCALE GENOMIC DNA]</scope>
    <source>
        <strain evidence="1 2">DSM 13060</strain>
    </source>
</reference>
<feature type="non-terminal residue" evidence="1">
    <location>
        <position position="1"/>
    </location>
</feature>
<dbReference type="AlphaFoldDB" id="H1KS25"/>
<comment type="caution">
    <text evidence="1">The sequence shown here is derived from an EMBL/GenBank/DDBJ whole genome shotgun (WGS) entry which is preliminary data.</text>
</comment>
<gene>
    <name evidence="1" type="ORF">MetexDRAFT_5438</name>
</gene>
<proteinExistence type="predicted"/>
<dbReference type="EMBL" id="AGJK01000258">
    <property type="protein sequence ID" value="EHP89592.1"/>
    <property type="molecule type" value="Genomic_DNA"/>
</dbReference>
<evidence type="ECO:0000313" key="1">
    <source>
        <dbReference type="EMBL" id="EHP89592.1"/>
    </source>
</evidence>
<protein>
    <submittedName>
        <fullName evidence="1">Uncharacterized protein</fullName>
    </submittedName>
</protein>
<dbReference type="RefSeq" id="WP_003605349.1">
    <property type="nucleotide sequence ID" value="NZ_AGJK01000258.1"/>
</dbReference>
<evidence type="ECO:0000313" key="2">
    <source>
        <dbReference type="Proteomes" id="UP000004382"/>
    </source>
</evidence>
<sequence>EANLRRLRQQGFNPYDIARYVNALAAGRHIEPDHPGADAFAWYFREIVRGGPQPMRLGLYLADFTD</sequence>
<accession>H1KS25</accession>
<organism evidence="1 2">
    <name type="scientific">Methylorubrum extorquens DSM 13060</name>
    <dbReference type="NCBI Taxonomy" id="882800"/>
    <lineage>
        <taxon>Bacteria</taxon>
        <taxon>Pseudomonadati</taxon>
        <taxon>Pseudomonadota</taxon>
        <taxon>Alphaproteobacteria</taxon>
        <taxon>Hyphomicrobiales</taxon>
        <taxon>Methylobacteriaceae</taxon>
        <taxon>Methylorubrum</taxon>
    </lineage>
</organism>
<dbReference type="Proteomes" id="UP000004382">
    <property type="component" value="Unassembled WGS sequence"/>
</dbReference>